<dbReference type="AlphaFoldDB" id="A0A8A1LS39"/>
<dbReference type="EMBL" id="CP069106">
    <property type="protein sequence ID" value="QSS56140.1"/>
    <property type="molecule type" value="Genomic_DNA"/>
</dbReference>
<name>A0A8A1LS39_AJEC8</name>
<organism evidence="3 4">
    <name type="scientific">Ajellomyces capsulatus (strain H88)</name>
    <name type="common">Darling's disease fungus</name>
    <name type="synonym">Histoplasma capsulatum</name>
    <dbReference type="NCBI Taxonomy" id="544711"/>
    <lineage>
        <taxon>Eukaryota</taxon>
        <taxon>Fungi</taxon>
        <taxon>Dikarya</taxon>
        <taxon>Ascomycota</taxon>
        <taxon>Pezizomycotina</taxon>
        <taxon>Eurotiomycetes</taxon>
        <taxon>Eurotiomycetidae</taxon>
        <taxon>Onygenales</taxon>
        <taxon>Ajellomycetaceae</taxon>
        <taxon>Histoplasma</taxon>
    </lineage>
</organism>
<evidence type="ECO:0000313" key="3">
    <source>
        <dbReference type="EMBL" id="QSS56140.1"/>
    </source>
</evidence>
<feature type="compositionally biased region" description="Basic residues" evidence="1">
    <location>
        <begin position="9"/>
        <end position="21"/>
    </location>
</feature>
<accession>A0A8A1LS39</accession>
<proteinExistence type="predicted"/>
<keyword evidence="2" id="KW-1133">Transmembrane helix</keyword>
<keyword evidence="2" id="KW-0812">Transmembrane</keyword>
<evidence type="ECO:0000313" key="4">
    <source>
        <dbReference type="Proteomes" id="UP000663419"/>
    </source>
</evidence>
<dbReference type="VEuPathDB" id="FungiDB:I7I53_04273"/>
<evidence type="ECO:0000256" key="2">
    <source>
        <dbReference type="SAM" id="Phobius"/>
    </source>
</evidence>
<protein>
    <submittedName>
        <fullName evidence="3">Uncharacterized protein</fullName>
    </submittedName>
</protein>
<sequence length="72" mass="8069">MGGSILSSGRRRMGRARKRSSRSFGATFRGPLIIRIEGVSLLFFLLSFFLPLRERRIQLRCAPNTPGKPSCS</sequence>
<evidence type="ECO:0000256" key="1">
    <source>
        <dbReference type="SAM" id="MobiDB-lite"/>
    </source>
</evidence>
<dbReference type="Proteomes" id="UP000663419">
    <property type="component" value="Chromosome 5"/>
</dbReference>
<feature type="transmembrane region" description="Helical" evidence="2">
    <location>
        <begin position="32"/>
        <end position="50"/>
    </location>
</feature>
<keyword evidence="2" id="KW-0472">Membrane</keyword>
<reference evidence="3" key="1">
    <citation type="submission" date="2021-01" db="EMBL/GenBank/DDBJ databases">
        <title>Chromosome-level genome assembly of a human fungal pathogen reveals clustering of transcriptionally co-regulated genes.</title>
        <authorList>
            <person name="Voorhies M."/>
            <person name="Cohen S."/>
            <person name="Shea T.P."/>
            <person name="Petrus S."/>
            <person name="Munoz J.F."/>
            <person name="Poplawski S."/>
            <person name="Goldman W.E."/>
            <person name="Michael T."/>
            <person name="Cuomo C.A."/>
            <person name="Sil A."/>
            <person name="Beyhan S."/>
        </authorList>
    </citation>
    <scope>NUCLEOTIDE SEQUENCE</scope>
    <source>
        <strain evidence="3">H88</strain>
    </source>
</reference>
<feature type="region of interest" description="Disordered" evidence="1">
    <location>
        <begin position="1"/>
        <end position="22"/>
    </location>
</feature>
<gene>
    <name evidence="3" type="ORF">I7I53_04273</name>
</gene>